<evidence type="ECO:0000256" key="9">
    <source>
        <dbReference type="ARBA" id="ARBA00022741"/>
    </source>
</evidence>
<evidence type="ECO:0000256" key="17">
    <source>
        <dbReference type="SAM" id="Phobius"/>
    </source>
</evidence>
<feature type="transmembrane region" description="Helical" evidence="17">
    <location>
        <begin position="35"/>
        <end position="59"/>
    </location>
</feature>
<dbReference type="InterPro" id="IPR025669">
    <property type="entry name" value="AAA_dom"/>
</dbReference>
<evidence type="ECO:0000256" key="14">
    <source>
        <dbReference type="ARBA" id="ARBA00023137"/>
    </source>
</evidence>
<accession>A0ABX7RF94</accession>
<keyword evidence="7 21" id="KW-0808">Transferase</keyword>
<dbReference type="InterPro" id="IPR050445">
    <property type="entry name" value="Bact_polysacc_biosynth/exp"/>
</dbReference>
<dbReference type="Proteomes" id="UP000663400">
    <property type="component" value="Chromosome"/>
</dbReference>
<dbReference type="InterPro" id="IPR032807">
    <property type="entry name" value="GNVR"/>
</dbReference>
<comment type="subcellular location">
    <subcellularLocation>
        <location evidence="1">Cell inner membrane</location>
        <topology evidence="1">Multi-pass membrane protein</topology>
    </subcellularLocation>
</comment>
<dbReference type="EC" id="2.7.10.2" evidence="4"/>
<dbReference type="SUPFAM" id="SSF52540">
    <property type="entry name" value="P-loop containing nucleoside triphosphate hydrolases"/>
    <property type="match status" value="1"/>
</dbReference>
<evidence type="ECO:0000256" key="15">
    <source>
        <dbReference type="ARBA" id="ARBA00051245"/>
    </source>
</evidence>
<keyword evidence="9" id="KW-0547">Nucleotide-binding</keyword>
<evidence type="ECO:0000313" key="22">
    <source>
        <dbReference type="Proteomes" id="UP000663400"/>
    </source>
</evidence>
<evidence type="ECO:0000256" key="5">
    <source>
        <dbReference type="ARBA" id="ARBA00022475"/>
    </source>
</evidence>
<evidence type="ECO:0000259" key="19">
    <source>
        <dbReference type="Pfam" id="PF13614"/>
    </source>
</evidence>
<dbReference type="InterPro" id="IPR027417">
    <property type="entry name" value="P-loop_NTPase"/>
</dbReference>
<keyword evidence="11" id="KW-0067">ATP-binding</keyword>
<evidence type="ECO:0000256" key="4">
    <source>
        <dbReference type="ARBA" id="ARBA00011903"/>
    </source>
</evidence>
<proteinExistence type="inferred from homology"/>
<evidence type="ECO:0000256" key="7">
    <source>
        <dbReference type="ARBA" id="ARBA00022679"/>
    </source>
</evidence>
<keyword evidence="10" id="KW-0418">Kinase</keyword>
<keyword evidence="13 17" id="KW-0472">Membrane</keyword>
<dbReference type="NCBIfam" id="TIGR01007">
    <property type="entry name" value="eps_fam"/>
    <property type="match status" value="1"/>
</dbReference>
<evidence type="ECO:0000256" key="3">
    <source>
        <dbReference type="ARBA" id="ARBA00008883"/>
    </source>
</evidence>
<dbReference type="PANTHER" id="PTHR32309">
    <property type="entry name" value="TYROSINE-PROTEIN KINASE"/>
    <property type="match status" value="1"/>
</dbReference>
<comment type="catalytic activity">
    <reaction evidence="15">
        <text>L-tyrosyl-[protein] + ATP = O-phospho-L-tyrosyl-[protein] + ADP + H(+)</text>
        <dbReference type="Rhea" id="RHEA:10596"/>
        <dbReference type="Rhea" id="RHEA-COMP:10136"/>
        <dbReference type="Rhea" id="RHEA-COMP:20101"/>
        <dbReference type="ChEBI" id="CHEBI:15378"/>
        <dbReference type="ChEBI" id="CHEBI:30616"/>
        <dbReference type="ChEBI" id="CHEBI:46858"/>
        <dbReference type="ChEBI" id="CHEBI:61978"/>
        <dbReference type="ChEBI" id="CHEBI:456216"/>
        <dbReference type="EC" id="2.7.10.2"/>
    </reaction>
</comment>
<evidence type="ECO:0000256" key="11">
    <source>
        <dbReference type="ARBA" id="ARBA00022840"/>
    </source>
</evidence>
<comment type="similarity">
    <text evidence="2">Belongs to the CpsD/CapB family.</text>
</comment>
<gene>
    <name evidence="21" type="ORF">HIV01_006020</name>
</gene>
<dbReference type="Pfam" id="PF13614">
    <property type="entry name" value="AAA_31"/>
    <property type="match status" value="1"/>
</dbReference>
<evidence type="ECO:0000259" key="18">
    <source>
        <dbReference type="Pfam" id="PF02706"/>
    </source>
</evidence>
<sequence length="717" mass="78219">MNAVVEPIESLRQESRDDDEINLLEYWRILRERQWWVIGTAFAVVFLTLVFTLLATPIYRAGSTLQIERDTMKIVEFEGLQPTESPMDRDFYQTQYELLKSRSLARRVIQDLRLVANKEFEKDMAKVDETLADKANGQAVAASARQQAREAALIEIVLESLSIEPVRNSRLVRVNFDSADPALAARVANAYAEGFIASNLERRFDASSYAKKYLEERLAQLKGKLEDSEKDLVAFSEAERIVSVGDDKPSLDAQNLSDLNAALAAAQGARIKAEATWAQASAGNGMGLPQVVANLLIQKLREQRSTLLAEYQNNLGTYKADYPNMVQLKNQIDEADRQINVEVGNIRDAVRSEYQAALAQETLLRERITGLKGDVLDLQSRSIQYNILRREAETNRQLYDAVMQRYKEIGVAGGVGANNISVIDRAIAPEKANSPRKLLNLAVGMLLGGFLGVLLAFLMHHLDNTVHDAKALEAITGLPVLGAIPRLEQGVTPAQAAGDLRSAFAEAYRSVRTALQFATVHGLPRSLLITSASPAEGKSTTAHELARNIAQLGKSVVLIDADLRNPSVHKVTGLSSALGLSNLLAGASKLGDVLQHLPHDKLSVITSGPLPPNPPELLAGTALSDLLAQLREQFDMVILDGPPVLGLADAPLLANQAEATVLVAAADDTRNDCLKTAQQRLKAARARLLGAVLTRFDLKRQGAGYGYTYYAYGGSSD</sequence>
<feature type="domain" description="Tyrosine-protein kinase G-rich" evidence="20">
    <location>
        <begin position="388"/>
        <end position="458"/>
    </location>
</feature>
<evidence type="ECO:0000259" key="20">
    <source>
        <dbReference type="Pfam" id="PF13807"/>
    </source>
</evidence>
<dbReference type="Pfam" id="PF13807">
    <property type="entry name" value="GNVR"/>
    <property type="match status" value="1"/>
</dbReference>
<feature type="domain" description="Polysaccharide chain length determinant N-terminal" evidence="18">
    <location>
        <begin position="19"/>
        <end position="112"/>
    </location>
</feature>
<dbReference type="RefSeq" id="WP_200605419.1">
    <property type="nucleotide sequence ID" value="NZ_CP071517.1"/>
</dbReference>
<feature type="domain" description="AAA" evidence="19">
    <location>
        <begin position="537"/>
        <end position="653"/>
    </location>
</feature>
<dbReference type="CDD" id="cd05387">
    <property type="entry name" value="BY-kinase"/>
    <property type="match status" value="1"/>
</dbReference>
<evidence type="ECO:0000256" key="8">
    <source>
        <dbReference type="ARBA" id="ARBA00022692"/>
    </source>
</evidence>
<reference evidence="21 22" key="1">
    <citation type="submission" date="2021-02" db="EMBL/GenBank/DDBJ databases">
        <title>Lysobacter arenosi sp. nov., isolated from soil of gangwondo yeongwol, south Korea.</title>
        <authorList>
            <person name="Kim K.R."/>
            <person name="Kim K.H."/>
            <person name="Jeon C.O."/>
        </authorList>
    </citation>
    <scope>NUCLEOTIDE SEQUENCE [LARGE SCALE GENOMIC DNA]</scope>
    <source>
        <strain evidence="21 22">R7</strain>
    </source>
</reference>
<dbReference type="Pfam" id="PF02706">
    <property type="entry name" value="Wzz"/>
    <property type="match status" value="1"/>
</dbReference>
<evidence type="ECO:0000256" key="16">
    <source>
        <dbReference type="SAM" id="Coils"/>
    </source>
</evidence>
<keyword evidence="16" id="KW-0175">Coiled coil</keyword>
<keyword evidence="14" id="KW-0829">Tyrosine-protein kinase</keyword>
<evidence type="ECO:0000256" key="12">
    <source>
        <dbReference type="ARBA" id="ARBA00022989"/>
    </source>
</evidence>
<protein>
    <recommendedName>
        <fullName evidence="4">non-specific protein-tyrosine kinase</fullName>
        <ecNumber evidence="4">2.7.10.2</ecNumber>
    </recommendedName>
</protein>
<keyword evidence="22" id="KW-1185">Reference proteome</keyword>
<comment type="similarity">
    <text evidence="3">Belongs to the etk/wzc family.</text>
</comment>
<evidence type="ECO:0000313" key="21">
    <source>
        <dbReference type="EMBL" id="QSX76054.1"/>
    </source>
</evidence>
<keyword evidence="5" id="KW-1003">Cell membrane</keyword>
<dbReference type="InterPro" id="IPR003856">
    <property type="entry name" value="LPS_length_determ_N"/>
</dbReference>
<feature type="coiled-coil region" evidence="16">
    <location>
        <begin position="211"/>
        <end position="238"/>
    </location>
</feature>
<dbReference type="InterPro" id="IPR005702">
    <property type="entry name" value="Wzc-like_C"/>
</dbReference>
<evidence type="ECO:0000256" key="6">
    <source>
        <dbReference type="ARBA" id="ARBA00022519"/>
    </source>
</evidence>
<dbReference type="PANTHER" id="PTHR32309:SF13">
    <property type="entry name" value="FERRIC ENTEROBACTIN TRANSPORT PROTEIN FEPE"/>
    <property type="match status" value="1"/>
</dbReference>
<dbReference type="EMBL" id="CP071517">
    <property type="protein sequence ID" value="QSX76054.1"/>
    <property type="molecule type" value="Genomic_DNA"/>
</dbReference>
<dbReference type="GO" id="GO:0004715">
    <property type="term" value="F:non-membrane spanning protein tyrosine kinase activity"/>
    <property type="evidence" value="ECO:0007669"/>
    <property type="project" value="UniProtKB-EC"/>
</dbReference>
<keyword evidence="8 17" id="KW-0812">Transmembrane</keyword>
<evidence type="ECO:0000256" key="1">
    <source>
        <dbReference type="ARBA" id="ARBA00004429"/>
    </source>
</evidence>
<dbReference type="Gene3D" id="3.40.50.300">
    <property type="entry name" value="P-loop containing nucleotide triphosphate hydrolases"/>
    <property type="match status" value="1"/>
</dbReference>
<organism evidence="21 22">
    <name type="scientific">Lysobacter arenosi</name>
    <dbReference type="NCBI Taxonomy" id="2795387"/>
    <lineage>
        <taxon>Bacteria</taxon>
        <taxon>Pseudomonadati</taxon>
        <taxon>Pseudomonadota</taxon>
        <taxon>Gammaproteobacteria</taxon>
        <taxon>Lysobacterales</taxon>
        <taxon>Lysobacteraceae</taxon>
        <taxon>Lysobacter</taxon>
    </lineage>
</organism>
<keyword evidence="12 17" id="KW-1133">Transmembrane helix</keyword>
<evidence type="ECO:0000256" key="2">
    <source>
        <dbReference type="ARBA" id="ARBA00007316"/>
    </source>
</evidence>
<keyword evidence="6" id="KW-0997">Cell inner membrane</keyword>
<name>A0ABX7RF94_9GAMM</name>
<evidence type="ECO:0000256" key="13">
    <source>
        <dbReference type="ARBA" id="ARBA00023136"/>
    </source>
</evidence>
<evidence type="ECO:0000256" key="10">
    <source>
        <dbReference type="ARBA" id="ARBA00022777"/>
    </source>
</evidence>